<dbReference type="InterPro" id="IPR001633">
    <property type="entry name" value="EAL_dom"/>
</dbReference>
<feature type="transmembrane region" description="Helical" evidence="1">
    <location>
        <begin position="20"/>
        <end position="38"/>
    </location>
</feature>
<dbReference type="SUPFAM" id="SSF158472">
    <property type="entry name" value="HAMP domain-like"/>
    <property type="match status" value="1"/>
</dbReference>
<dbReference type="InterPro" id="IPR043128">
    <property type="entry name" value="Rev_trsase/Diguanyl_cyclase"/>
</dbReference>
<dbReference type="InterPro" id="IPR000160">
    <property type="entry name" value="GGDEF_dom"/>
</dbReference>
<dbReference type="SUPFAM" id="SSF141868">
    <property type="entry name" value="EAL domain-like"/>
    <property type="match status" value="1"/>
</dbReference>
<dbReference type="SMART" id="SM00304">
    <property type="entry name" value="HAMP"/>
    <property type="match status" value="1"/>
</dbReference>
<dbReference type="Pfam" id="PF00990">
    <property type="entry name" value="GGDEF"/>
    <property type="match status" value="1"/>
</dbReference>
<keyword evidence="6" id="KW-1185">Reference proteome</keyword>
<protein>
    <submittedName>
        <fullName evidence="5">Bifunctional diguanylate cyclase/phosphodiesterase</fullName>
    </submittedName>
</protein>
<dbReference type="SMART" id="SM00052">
    <property type="entry name" value="EAL"/>
    <property type="match status" value="1"/>
</dbReference>
<dbReference type="CDD" id="cd01948">
    <property type="entry name" value="EAL"/>
    <property type="match status" value="1"/>
</dbReference>
<proteinExistence type="predicted"/>
<feature type="domain" description="GGDEF" evidence="4">
    <location>
        <begin position="282"/>
        <end position="429"/>
    </location>
</feature>
<dbReference type="NCBIfam" id="TIGR00254">
    <property type="entry name" value="GGDEF"/>
    <property type="match status" value="1"/>
</dbReference>
<reference evidence="6" key="1">
    <citation type="journal article" date="2019" name="Int. J. Syst. Evol. Microbiol.">
        <title>The Global Catalogue of Microorganisms (GCM) 10K type strain sequencing project: providing services to taxonomists for standard genome sequencing and annotation.</title>
        <authorList>
            <consortium name="The Broad Institute Genomics Platform"/>
            <consortium name="The Broad Institute Genome Sequencing Center for Infectious Disease"/>
            <person name="Wu L."/>
            <person name="Ma J."/>
        </authorList>
    </citation>
    <scope>NUCLEOTIDE SEQUENCE [LARGE SCALE GENOMIC DNA]</scope>
    <source>
        <strain evidence="6">CGMCC 1.16444</strain>
    </source>
</reference>
<dbReference type="PANTHER" id="PTHR33121:SF79">
    <property type="entry name" value="CYCLIC DI-GMP PHOSPHODIESTERASE PDED-RELATED"/>
    <property type="match status" value="1"/>
</dbReference>
<dbReference type="InterPro" id="IPR050706">
    <property type="entry name" value="Cyclic-di-GMP_PDE-like"/>
</dbReference>
<comment type="caution">
    <text evidence="5">The sequence shown here is derived from an EMBL/GenBank/DDBJ whole genome shotgun (WGS) entry which is preliminary data.</text>
</comment>
<dbReference type="EMBL" id="JBHSJF010000005">
    <property type="protein sequence ID" value="MFC5067529.1"/>
    <property type="molecule type" value="Genomic_DNA"/>
</dbReference>
<feature type="domain" description="HAMP" evidence="3">
    <location>
        <begin position="198"/>
        <end position="250"/>
    </location>
</feature>
<dbReference type="PANTHER" id="PTHR33121">
    <property type="entry name" value="CYCLIC DI-GMP PHOSPHODIESTERASE PDEF"/>
    <property type="match status" value="1"/>
</dbReference>
<dbReference type="Pfam" id="PF00672">
    <property type="entry name" value="HAMP"/>
    <property type="match status" value="1"/>
</dbReference>
<dbReference type="InterPro" id="IPR003660">
    <property type="entry name" value="HAMP_dom"/>
</dbReference>
<dbReference type="SMART" id="SM00267">
    <property type="entry name" value="GGDEF"/>
    <property type="match status" value="1"/>
</dbReference>
<evidence type="ECO:0000259" key="2">
    <source>
        <dbReference type="PROSITE" id="PS50883"/>
    </source>
</evidence>
<evidence type="ECO:0000259" key="4">
    <source>
        <dbReference type="PROSITE" id="PS50887"/>
    </source>
</evidence>
<evidence type="ECO:0000313" key="5">
    <source>
        <dbReference type="EMBL" id="MFC5067529.1"/>
    </source>
</evidence>
<keyword evidence="1" id="KW-0812">Transmembrane</keyword>
<name>A0ABV9Z1U6_9HYPH</name>
<organism evidence="5 6">
    <name type="scientific">Flaviflagellibacter deserti</name>
    <dbReference type="NCBI Taxonomy" id="2267266"/>
    <lineage>
        <taxon>Bacteria</taxon>
        <taxon>Pseudomonadati</taxon>
        <taxon>Pseudomonadota</taxon>
        <taxon>Alphaproteobacteria</taxon>
        <taxon>Hyphomicrobiales</taxon>
        <taxon>Flaviflagellibacter</taxon>
    </lineage>
</organism>
<dbReference type="SUPFAM" id="SSF55073">
    <property type="entry name" value="Nucleotide cyclase"/>
    <property type="match status" value="1"/>
</dbReference>
<dbReference type="PROSITE" id="PS50887">
    <property type="entry name" value="GGDEF"/>
    <property type="match status" value="1"/>
</dbReference>
<dbReference type="CDD" id="cd06225">
    <property type="entry name" value="HAMP"/>
    <property type="match status" value="1"/>
</dbReference>
<sequence length="714" mass="77634">MIGWLKHRFSQLPLGLAARFTLFVATIMLVLAAAFVVLTNNEVERAAQESFEDQASHLLALVGSVAQNLPDEQRFVDLQKVLDNVAGLNDATRYAFVSTLDAHGRLLNADPETVASEPESKLALDEAVIGRTPALEQGGGMIHIAVPVLHDQKPVAVARVGVATADLDDRIAQAASRNLLLALTFIGFAMPFTAVCMTYITSPVRKLIQATRRVSEGDYTVNLDEERQDELGELARSFAAMARNLRDSSEAVERLTYTDGASGLANREQLRLHIDAQIADSRQVALLYLDVDRLKRVNEALGIEVGDNAIAAIAERLQVTCREELDQFRRDQNGGDVEILLARLGGDEFGILLSGEVDEDTASHVAARVLRGFAVPFEVGDHSLSVSASIGIAVSPDDGIDLSTLLRTAGSGLGEAKAGVVNSFKFARRDVNSRAYRRLVIEQELRQALERKEFEVFYQPQVALHDGAMVGAEALVRWRHPQRGLVGPTDFIDIAEEVGLLDAIGGFVIDDVCRQCGIWADIGLFPKIAINVSVSQCQQPDFAANVLKAIEKAGVPPGMLEIEITETVAMLDPRATARELSPLRAAGVRLAIDDFGTGYSNLASLTRLQFDILKIDRSFVSECVRDGSARVVVATILTMAHNLGFEVVAEGVESAAQREFLVSQKCEYGQGYLFGKPMPAADFEAQFAEHRRADARDLLGQIRRTATRKGRPAA</sequence>
<feature type="transmembrane region" description="Helical" evidence="1">
    <location>
        <begin position="179"/>
        <end position="200"/>
    </location>
</feature>
<dbReference type="PROSITE" id="PS50883">
    <property type="entry name" value="EAL"/>
    <property type="match status" value="1"/>
</dbReference>
<keyword evidence="1" id="KW-0472">Membrane</keyword>
<dbReference type="Gene3D" id="3.30.70.270">
    <property type="match status" value="1"/>
</dbReference>
<keyword evidence="1" id="KW-1133">Transmembrane helix</keyword>
<dbReference type="Pfam" id="PF00563">
    <property type="entry name" value="EAL"/>
    <property type="match status" value="1"/>
</dbReference>
<dbReference type="InterPro" id="IPR029787">
    <property type="entry name" value="Nucleotide_cyclase"/>
</dbReference>
<gene>
    <name evidence="5" type="ORF">ACFPFW_05810</name>
</gene>
<accession>A0ABV9Z1U6</accession>
<evidence type="ECO:0000313" key="6">
    <source>
        <dbReference type="Proteomes" id="UP001595796"/>
    </source>
</evidence>
<dbReference type="RefSeq" id="WP_114957018.1">
    <property type="nucleotide sequence ID" value="NZ_JBHSJF010000005.1"/>
</dbReference>
<dbReference type="PROSITE" id="PS50885">
    <property type="entry name" value="HAMP"/>
    <property type="match status" value="1"/>
</dbReference>
<dbReference type="Proteomes" id="UP001595796">
    <property type="component" value="Unassembled WGS sequence"/>
</dbReference>
<feature type="domain" description="EAL" evidence="2">
    <location>
        <begin position="438"/>
        <end position="691"/>
    </location>
</feature>
<evidence type="ECO:0000256" key="1">
    <source>
        <dbReference type="SAM" id="Phobius"/>
    </source>
</evidence>
<evidence type="ECO:0000259" key="3">
    <source>
        <dbReference type="PROSITE" id="PS50885"/>
    </source>
</evidence>
<dbReference type="Gene3D" id="6.10.340.10">
    <property type="match status" value="1"/>
</dbReference>
<dbReference type="CDD" id="cd01949">
    <property type="entry name" value="GGDEF"/>
    <property type="match status" value="1"/>
</dbReference>
<dbReference type="Gene3D" id="3.20.20.450">
    <property type="entry name" value="EAL domain"/>
    <property type="match status" value="1"/>
</dbReference>
<dbReference type="InterPro" id="IPR035919">
    <property type="entry name" value="EAL_sf"/>
</dbReference>